<dbReference type="EC" id="2.7.11.1" evidence="1"/>
<keyword evidence="5" id="KW-0418">Kinase</keyword>
<dbReference type="Gramene" id="KVI00870">
    <property type="protein sequence ID" value="KVI00870"/>
    <property type="gene ID" value="Ccrd_020872"/>
</dbReference>
<dbReference type="Proteomes" id="UP000243975">
    <property type="component" value="Unassembled WGS sequence"/>
</dbReference>
<evidence type="ECO:0000256" key="5">
    <source>
        <dbReference type="ARBA" id="ARBA00022777"/>
    </source>
</evidence>
<dbReference type="GO" id="GO:0005737">
    <property type="term" value="C:cytoplasm"/>
    <property type="evidence" value="ECO:0007669"/>
    <property type="project" value="TreeGrafter"/>
</dbReference>
<evidence type="ECO:0000256" key="6">
    <source>
        <dbReference type="ARBA" id="ARBA00022840"/>
    </source>
</evidence>
<reference evidence="9 10" key="1">
    <citation type="journal article" date="2016" name="Sci. Rep.">
        <title>The genome sequence of the outbreeding globe artichoke constructed de novo incorporating a phase-aware low-pass sequencing strategy of F1 progeny.</title>
        <authorList>
            <person name="Scaglione D."/>
            <person name="Reyes-Chin-Wo S."/>
            <person name="Acquadro A."/>
            <person name="Froenicke L."/>
            <person name="Portis E."/>
            <person name="Beitel C."/>
            <person name="Tirone M."/>
            <person name="Mauro R."/>
            <person name="Lo Monaco A."/>
            <person name="Mauromicale G."/>
            <person name="Faccioli P."/>
            <person name="Cattivelli L."/>
            <person name="Rieseberg L."/>
            <person name="Michelmore R."/>
            <person name="Lanteri S."/>
        </authorList>
    </citation>
    <scope>NUCLEOTIDE SEQUENCE [LARGE SCALE GENOMIC DNA]</scope>
    <source>
        <strain evidence="9">2C</strain>
    </source>
</reference>
<keyword evidence="6" id="KW-0067">ATP-binding</keyword>
<evidence type="ECO:0000256" key="4">
    <source>
        <dbReference type="ARBA" id="ARBA00022741"/>
    </source>
</evidence>
<evidence type="ECO:0000256" key="8">
    <source>
        <dbReference type="ARBA" id="ARBA00048679"/>
    </source>
</evidence>
<dbReference type="GO" id="GO:0004674">
    <property type="term" value="F:protein serine/threonine kinase activity"/>
    <property type="evidence" value="ECO:0007669"/>
    <property type="project" value="UniProtKB-KW"/>
</dbReference>
<keyword evidence="2" id="KW-0723">Serine/threonine-protein kinase</keyword>
<dbReference type="STRING" id="59895.A0A118K0J6"/>
<dbReference type="EMBL" id="LEKV01003203">
    <property type="protein sequence ID" value="KVI00870.1"/>
    <property type="molecule type" value="Genomic_DNA"/>
</dbReference>
<keyword evidence="10" id="KW-1185">Reference proteome</keyword>
<evidence type="ECO:0000256" key="1">
    <source>
        <dbReference type="ARBA" id="ARBA00012513"/>
    </source>
</evidence>
<sequence length="124" mass="14038">MTTEGEINLVKASSHIGMGLRMAVSVGIPRRIIRCLEHVELKDAARPVAFLAKMTVHQSLLVQLVGKGLLDPNMMRRLLDSSSPREVILDILMIISDLARMDKIFKPSRMHRGYKRIPQNHKDN</sequence>
<comment type="catalytic activity">
    <reaction evidence="7">
        <text>L-threonyl-[protein] + ATP = O-phospho-L-threonyl-[protein] + ADP + H(+)</text>
        <dbReference type="Rhea" id="RHEA:46608"/>
        <dbReference type="Rhea" id="RHEA-COMP:11060"/>
        <dbReference type="Rhea" id="RHEA-COMP:11605"/>
        <dbReference type="ChEBI" id="CHEBI:15378"/>
        <dbReference type="ChEBI" id="CHEBI:30013"/>
        <dbReference type="ChEBI" id="CHEBI:30616"/>
        <dbReference type="ChEBI" id="CHEBI:61977"/>
        <dbReference type="ChEBI" id="CHEBI:456216"/>
        <dbReference type="EC" id="2.7.11.1"/>
    </reaction>
</comment>
<name>A0A118K0J6_CYNCS</name>
<evidence type="ECO:0000256" key="7">
    <source>
        <dbReference type="ARBA" id="ARBA00047899"/>
    </source>
</evidence>
<dbReference type="PANTHER" id="PTHR22983:SF6">
    <property type="entry name" value="SERINE_THREONINE-PROTEIN KINASE 36"/>
    <property type="match status" value="1"/>
</dbReference>
<gene>
    <name evidence="9" type="ORF">Ccrd_020872</name>
</gene>
<protein>
    <recommendedName>
        <fullName evidence="1">non-specific serine/threonine protein kinase</fullName>
        <ecNumber evidence="1">2.7.11.1</ecNumber>
    </recommendedName>
</protein>
<proteinExistence type="predicted"/>
<organism evidence="9 10">
    <name type="scientific">Cynara cardunculus var. scolymus</name>
    <name type="common">Globe artichoke</name>
    <name type="synonym">Cynara scolymus</name>
    <dbReference type="NCBI Taxonomy" id="59895"/>
    <lineage>
        <taxon>Eukaryota</taxon>
        <taxon>Viridiplantae</taxon>
        <taxon>Streptophyta</taxon>
        <taxon>Embryophyta</taxon>
        <taxon>Tracheophyta</taxon>
        <taxon>Spermatophyta</taxon>
        <taxon>Magnoliopsida</taxon>
        <taxon>eudicotyledons</taxon>
        <taxon>Gunneridae</taxon>
        <taxon>Pentapetalae</taxon>
        <taxon>asterids</taxon>
        <taxon>campanulids</taxon>
        <taxon>Asterales</taxon>
        <taxon>Asteraceae</taxon>
        <taxon>Carduoideae</taxon>
        <taxon>Cardueae</taxon>
        <taxon>Carduinae</taxon>
        <taxon>Cynara</taxon>
    </lineage>
</organism>
<keyword evidence="3" id="KW-0808">Transferase</keyword>
<comment type="catalytic activity">
    <reaction evidence="8">
        <text>L-seryl-[protein] + ATP = O-phospho-L-seryl-[protein] + ADP + H(+)</text>
        <dbReference type="Rhea" id="RHEA:17989"/>
        <dbReference type="Rhea" id="RHEA-COMP:9863"/>
        <dbReference type="Rhea" id="RHEA-COMP:11604"/>
        <dbReference type="ChEBI" id="CHEBI:15378"/>
        <dbReference type="ChEBI" id="CHEBI:29999"/>
        <dbReference type="ChEBI" id="CHEBI:30616"/>
        <dbReference type="ChEBI" id="CHEBI:83421"/>
        <dbReference type="ChEBI" id="CHEBI:456216"/>
        <dbReference type="EC" id="2.7.11.1"/>
    </reaction>
</comment>
<dbReference type="GO" id="GO:0005524">
    <property type="term" value="F:ATP binding"/>
    <property type="evidence" value="ECO:0007669"/>
    <property type="project" value="UniProtKB-KW"/>
</dbReference>
<evidence type="ECO:0000256" key="2">
    <source>
        <dbReference type="ARBA" id="ARBA00022527"/>
    </source>
</evidence>
<dbReference type="PANTHER" id="PTHR22983">
    <property type="entry name" value="PROTEIN KINASE RELATED"/>
    <property type="match status" value="1"/>
</dbReference>
<evidence type="ECO:0000313" key="10">
    <source>
        <dbReference type="Proteomes" id="UP000243975"/>
    </source>
</evidence>
<comment type="caution">
    <text evidence="9">The sequence shown here is derived from an EMBL/GenBank/DDBJ whole genome shotgun (WGS) entry which is preliminary data.</text>
</comment>
<accession>A0A118K0J6</accession>
<evidence type="ECO:0000256" key="3">
    <source>
        <dbReference type="ARBA" id="ARBA00022679"/>
    </source>
</evidence>
<keyword evidence="4" id="KW-0547">Nucleotide-binding</keyword>
<evidence type="ECO:0000313" key="9">
    <source>
        <dbReference type="EMBL" id="KVI00870.1"/>
    </source>
</evidence>
<dbReference type="AlphaFoldDB" id="A0A118K0J6"/>